<reference evidence="2" key="1">
    <citation type="submission" date="2023-05" db="EMBL/GenBank/DDBJ databases">
        <authorList>
            <person name="Stuckert A."/>
        </authorList>
    </citation>
    <scope>NUCLEOTIDE SEQUENCE</scope>
</reference>
<feature type="non-terminal residue" evidence="2">
    <location>
        <position position="109"/>
    </location>
</feature>
<organism evidence="2 3">
    <name type="scientific">Staurois parvus</name>
    <dbReference type="NCBI Taxonomy" id="386267"/>
    <lineage>
        <taxon>Eukaryota</taxon>
        <taxon>Metazoa</taxon>
        <taxon>Chordata</taxon>
        <taxon>Craniata</taxon>
        <taxon>Vertebrata</taxon>
        <taxon>Euteleostomi</taxon>
        <taxon>Amphibia</taxon>
        <taxon>Batrachia</taxon>
        <taxon>Anura</taxon>
        <taxon>Neobatrachia</taxon>
        <taxon>Ranoidea</taxon>
        <taxon>Ranidae</taxon>
        <taxon>Staurois</taxon>
    </lineage>
</organism>
<feature type="non-terminal residue" evidence="2">
    <location>
        <position position="1"/>
    </location>
</feature>
<gene>
    <name evidence="2" type="ORF">SPARVUS_LOCUS1930887</name>
</gene>
<evidence type="ECO:0000256" key="1">
    <source>
        <dbReference type="SAM" id="MobiDB-lite"/>
    </source>
</evidence>
<accession>A0ABN9AZQ2</accession>
<sequence>SSRRVPTPFRSSGRTVRGEEFVTLPRLHPDSQCPRSAGRIKRSAGPYCRVLTFGRPPERREGSGRPAHRRAALKSVNSHGLPTTELRQPYCLSPGGQCAPEPQQRRKKS</sequence>
<name>A0ABN9AZQ2_9NEOB</name>
<evidence type="ECO:0000313" key="3">
    <source>
        <dbReference type="Proteomes" id="UP001162483"/>
    </source>
</evidence>
<protein>
    <submittedName>
        <fullName evidence="2">Uncharacterized protein</fullName>
    </submittedName>
</protein>
<keyword evidence="3" id="KW-1185">Reference proteome</keyword>
<comment type="caution">
    <text evidence="2">The sequence shown here is derived from an EMBL/GenBank/DDBJ whole genome shotgun (WGS) entry which is preliminary data.</text>
</comment>
<feature type="region of interest" description="Disordered" evidence="1">
    <location>
        <begin position="51"/>
        <end position="109"/>
    </location>
</feature>
<proteinExistence type="predicted"/>
<evidence type="ECO:0000313" key="2">
    <source>
        <dbReference type="EMBL" id="CAI9541531.1"/>
    </source>
</evidence>
<dbReference type="Proteomes" id="UP001162483">
    <property type="component" value="Unassembled WGS sequence"/>
</dbReference>
<dbReference type="EMBL" id="CATNWA010001924">
    <property type="protein sequence ID" value="CAI9541531.1"/>
    <property type="molecule type" value="Genomic_DNA"/>
</dbReference>